<gene>
    <name evidence="8" type="ORF">PODLI_1B024457</name>
</gene>
<evidence type="ECO:0000256" key="2">
    <source>
        <dbReference type="ARBA" id="ARBA00022695"/>
    </source>
</evidence>
<dbReference type="Proteomes" id="UP001178461">
    <property type="component" value="Chromosome W"/>
</dbReference>
<dbReference type="InterPro" id="IPR040643">
    <property type="entry name" value="MLVIN_C"/>
</dbReference>
<dbReference type="GO" id="GO:0016787">
    <property type="term" value="F:hydrolase activity"/>
    <property type="evidence" value="ECO:0007669"/>
    <property type="project" value="UniProtKB-KW"/>
</dbReference>
<feature type="compositionally biased region" description="Polar residues" evidence="6">
    <location>
        <begin position="153"/>
        <end position="170"/>
    </location>
</feature>
<keyword evidence="4" id="KW-0255">Endonuclease</keyword>
<name>A0AA35LNK2_9SAUR</name>
<accession>A0AA35LNK2</accession>
<dbReference type="EMBL" id="OX395145">
    <property type="protein sequence ID" value="CAI5799458.1"/>
    <property type="molecule type" value="Genomic_DNA"/>
</dbReference>
<dbReference type="AlphaFoldDB" id="A0AA35LNK2"/>
<evidence type="ECO:0000313" key="9">
    <source>
        <dbReference type="Proteomes" id="UP001178461"/>
    </source>
</evidence>
<feature type="domain" description="Murine leukemia virus integrase C-terminal" evidence="7">
    <location>
        <begin position="21"/>
        <end position="75"/>
    </location>
</feature>
<dbReference type="GO" id="GO:0016779">
    <property type="term" value="F:nucleotidyltransferase activity"/>
    <property type="evidence" value="ECO:0007669"/>
    <property type="project" value="UniProtKB-KW"/>
</dbReference>
<proteinExistence type="predicted"/>
<feature type="region of interest" description="Disordered" evidence="6">
    <location>
        <begin position="525"/>
        <end position="551"/>
    </location>
</feature>
<keyword evidence="9" id="KW-1185">Reference proteome</keyword>
<evidence type="ECO:0000259" key="7">
    <source>
        <dbReference type="Pfam" id="PF18697"/>
    </source>
</evidence>
<evidence type="ECO:0000256" key="3">
    <source>
        <dbReference type="ARBA" id="ARBA00022722"/>
    </source>
</evidence>
<evidence type="ECO:0000256" key="1">
    <source>
        <dbReference type="ARBA" id="ARBA00022679"/>
    </source>
</evidence>
<keyword evidence="2" id="KW-0548">Nucleotidyltransferase</keyword>
<feature type="region of interest" description="Disordered" evidence="6">
    <location>
        <begin position="67"/>
        <end position="170"/>
    </location>
</feature>
<feature type="compositionally biased region" description="Polar residues" evidence="6">
    <location>
        <begin position="124"/>
        <end position="141"/>
    </location>
</feature>
<keyword evidence="3" id="KW-0540">Nuclease</keyword>
<dbReference type="GO" id="GO:0004519">
    <property type="term" value="F:endonuclease activity"/>
    <property type="evidence" value="ECO:0007669"/>
    <property type="project" value="UniProtKB-KW"/>
</dbReference>
<reference evidence="8" key="1">
    <citation type="submission" date="2022-12" db="EMBL/GenBank/DDBJ databases">
        <authorList>
            <person name="Alioto T."/>
            <person name="Alioto T."/>
            <person name="Gomez Garrido J."/>
        </authorList>
    </citation>
    <scope>NUCLEOTIDE SEQUENCE</scope>
</reference>
<evidence type="ECO:0000256" key="4">
    <source>
        <dbReference type="ARBA" id="ARBA00022759"/>
    </source>
</evidence>
<evidence type="ECO:0000313" key="8">
    <source>
        <dbReference type="EMBL" id="CAI5799458.1"/>
    </source>
</evidence>
<evidence type="ECO:0000256" key="5">
    <source>
        <dbReference type="ARBA" id="ARBA00022801"/>
    </source>
</evidence>
<keyword evidence="5" id="KW-0378">Hydrolase</keyword>
<sequence length="551" mass="61830">MVLHIYAAGSQNIPLDENIQPFQPRDWVLAKTYQKVPLQPTWEGPYQVLLTTPTSVKVAEKSAWLHHTRCKPASPPNATTDNAPYSTPPQPADDDTDSEENQQAGPDRGTNRAQQTGPDRGMNRAQQTGPDRGTNRAQQTGPDRGTKWALQTRPASTPAPTQWTSEILPTTDNQEQPLILLRLPRLLTTCLFDSSPFDSSPFDSSPSGSSPFDIFASWQLPRLTVCLSQPAAYRHPVPDHHALHWTDFDFCVPETRVLLRHSIRPTLTTHQTWELFIRSPTYTPLGKLILSRDGPWNRARCINGSYTLFTDSVPQQSLNWTLLDNGGGESVYTDRNHPTDRLIHGFYCQRVDSVPRPTTLQGVCLRRGELSISEPPTNDDLLSTWQSNTYVKLVSEIAKQATTDNCWICANAPAHLRSGIPFLGVPLTLQQHLSADVQSWNLTAVNLTHQYIYLTGPTKSDLCRKFSGNDRMIGESTCKYIIDITLTVIAALLAEVWQGAETVFKEAEAFRVKLQELEEKLQALPATLQEPQARGEEHEEEEQQQEEEKEK</sequence>
<dbReference type="Gene3D" id="2.30.30.850">
    <property type="match status" value="1"/>
</dbReference>
<feature type="compositionally biased region" description="Polar residues" evidence="6">
    <location>
        <begin position="76"/>
        <end position="85"/>
    </location>
</feature>
<protein>
    <recommendedName>
        <fullName evidence="7">Murine leukemia virus integrase C-terminal domain-containing protein</fullName>
    </recommendedName>
</protein>
<organism evidence="8 9">
    <name type="scientific">Podarcis lilfordi</name>
    <name type="common">Lilford's wall lizard</name>
    <dbReference type="NCBI Taxonomy" id="74358"/>
    <lineage>
        <taxon>Eukaryota</taxon>
        <taxon>Metazoa</taxon>
        <taxon>Chordata</taxon>
        <taxon>Craniata</taxon>
        <taxon>Vertebrata</taxon>
        <taxon>Euteleostomi</taxon>
        <taxon>Lepidosauria</taxon>
        <taxon>Squamata</taxon>
        <taxon>Bifurcata</taxon>
        <taxon>Unidentata</taxon>
        <taxon>Episquamata</taxon>
        <taxon>Laterata</taxon>
        <taxon>Lacertibaenia</taxon>
        <taxon>Lacertidae</taxon>
        <taxon>Podarcis</taxon>
    </lineage>
</organism>
<dbReference type="Pfam" id="PF18697">
    <property type="entry name" value="MLVIN_C"/>
    <property type="match status" value="1"/>
</dbReference>
<evidence type="ECO:0000256" key="6">
    <source>
        <dbReference type="SAM" id="MobiDB-lite"/>
    </source>
</evidence>
<keyword evidence="1" id="KW-0808">Transferase</keyword>